<reference evidence="5" key="1">
    <citation type="journal article" date="2019" name="Int. J. Syst. Evol. Microbiol.">
        <title>The Global Catalogue of Microorganisms (GCM) 10K type strain sequencing project: providing services to taxonomists for standard genome sequencing and annotation.</title>
        <authorList>
            <consortium name="The Broad Institute Genomics Platform"/>
            <consortium name="The Broad Institute Genome Sequencing Center for Infectious Disease"/>
            <person name="Wu L."/>
            <person name="Ma J."/>
        </authorList>
    </citation>
    <scope>NUCLEOTIDE SEQUENCE [LARGE SCALE GENOMIC DNA]</scope>
    <source>
        <strain evidence="5">NBRC 15640</strain>
    </source>
</reference>
<dbReference type="Proteomes" id="UP001156690">
    <property type="component" value="Unassembled WGS sequence"/>
</dbReference>
<comment type="caution">
    <text evidence="4">The sequence shown here is derived from an EMBL/GenBank/DDBJ whole genome shotgun (WGS) entry which is preliminary data.</text>
</comment>
<evidence type="ECO:0000256" key="2">
    <source>
        <dbReference type="ARBA" id="ARBA00022801"/>
    </source>
</evidence>
<dbReference type="InterPro" id="IPR029132">
    <property type="entry name" value="CBAH/NAAA_C"/>
</dbReference>
<dbReference type="RefSeq" id="WP_126606708.1">
    <property type="nucleotide sequence ID" value="NZ_AP025144.1"/>
</dbReference>
<keyword evidence="2 4" id="KW-0378">Hydrolase</keyword>
<feature type="domain" description="Choloylglycine hydrolase/NAAA C-terminal" evidence="3">
    <location>
        <begin position="2"/>
        <end position="322"/>
    </location>
</feature>
<dbReference type="InterPro" id="IPR052193">
    <property type="entry name" value="Peptidase_C59"/>
</dbReference>
<dbReference type="SUPFAM" id="SSF56235">
    <property type="entry name" value="N-terminal nucleophile aminohydrolases (Ntn hydrolases)"/>
    <property type="match status" value="1"/>
</dbReference>
<name>A0AAV5NRW6_9VIBR</name>
<dbReference type="PANTHER" id="PTHR35527">
    <property type="entry name" value="CHOLOYLGLYCINE HYDROLASE"/>
    <property type="match status" value="1"/>
</dbReference>
<gene>
    <name evidence="4" type="ORF">GCM10007932_24290</name>
</gene>
<evidence type="ECO:0000256" key="1">
    <source>
        <dbReference type="ARBA" id="ARBA00006625"/>
    </source>
</evidence>
<dbReference type="AlphaFoldDB" id="A0AAV5NRW6"/>
<protein>
    <submittedName>
        <fullName evidence="4">Choloylglycine hydrolase</fullName>
    </submittedName>
</protein>
<dbReference type="EMBL" id="BSNX01000028">
    <property type="protein sequence ID" value="GLQ73069.1"/>
    <property type="molecule type" value="Genomic_DNA"/>
</dbReference>
<organism evidence="4 5">
    <name type="scientific">Vibrio penaeicida</name>
    <dbReference type="NCBI Taxonomy" id="104609"/>
    <lineage>
        <taxon>Bacteria</taxon>
        <taxon>Pseudomonadati</taxon>
        <taxon>Pseudomonadota</taxon>
        <taxon>Gammaproteobacteria</taxon>
        <taxon>Vibrionales</taxon>
        <taxon>Vibrionaceae</taxon>
        <taxon>Vibrio</taxon>
    </lineage>
</organism>
<accession>A0AAV5NRW6</accession>
<dbReference type="Gene3D" id="3.60.60.10">
    <property type="entry name" value="Penicillin V Acylase, Chain A"/>
    <property type="match status" value="1"/>
</dbReference>
<evidence type="ECO:0000313" key="4">
    <source>
        <dbReference type="EMBL" id="GLQ73069.1"/>
    </source>
</evidence>
<dbReference type="InterPro" id="IPR029055">
    <property type="entry name" value="Ntn_hydrolases_N"/>
</dbReference>
<sequence length="385" mass="43569">MCTRISHITENGVFSGRTLDWYESLKPDLWVFPNELKRNNSCPNHTWGWTSKYRSAVTSAYVGEIDSVLMGTVNDGINEKGLVANLLWFTEAQYPILENQPTNKKPICVSIWAQFILDICDSVESAIEAMQHVYVQGGVLPSSNKEALCHLAVADKGGKVAIFEYIEGKLHISSNAVPDGDIPNYHYYDIREICVMTNEPDFSKQIEINNYWRLTNEYKSVHKWPINLPGTSNSIDRFVRASYYTRHLQRDCDNDTAIAGVASVMHNVSRPIGLNTDSTSEKPNESRTWFINMTSQISNTYFYQSIYSPYMIWLDLNDIVFDESGKDGLALKLPLDDAGVAKDKTGFLHGNVTQRLNESAPEKVFSFFPSKVTQKNIPKTTYEAV</sequence>
<comment type="similarity">
    <text evidence="1">Belongs to the peptidase C59 family.</text>
</comment>
<proteinExistence type="inferred from homology"/>
<dbReference type="GO" id="GO:0016787">
    <property type="term" value="F:hydrolase activity"/>
    <property type="evidence" value="ECO:0007669"/>
    <property type="project" value="UniProtKB-KW"/>
</dbReference>
<evidence type="ECO:0000259" key="3">
    <source>
        <dbReference type="Pfam" id="PF02275"/>
    </source>
</evidence>
<dbReference type="Pfam" id="PF02275">
    <property type="entry name" value="CBAH"/>
    <property type="match status" value="1"/>
</dbReference>
<dbReference type="PANTHER" id="PTHR35527:SF2">
    <property type="entry name" value="HYDROLASE"/>
    <property type="match status" value="1"/>
</dbReference>
<keyword evidence="5" id="KW-1185">Reference proteome</keyword>
<evidence type="ECO:0000313" key="5">
    <source>
        <dbReference type="Proteomes" id="UP001156690"/>
    </source>
</evidence>